<keyword evidence="4" id="KW-0812">Transmembrane</keyword>
<sequence>MAQTKQKRVYLYEVDFFRIVFILGVLANHTTTLFTHEMSTNSGPYTFLMATHISLHFTRMGFMFVTGLVLFMNNYFKQISLWGFWKKRYLGVLIPYLSWTAILTLFVTKVSSLGDFLQKWGHLSLYGDDYYMYYILVTMQLYLIFPVMVWIFKRFEGRHNLIMGLSALLQLVILFFVKYQLPHLDTSNWPYLLQNYGFNVLVYQFYFMMGAYAAIHYKEFMAFIRKWHVWFGWGTLIVAIGTIGLYFFNVDVLHLSLNKAEEVHQPFIFMYDVVIIGYIIWIGLRYADLRQHGLPKAVTWFVANGAKISFGIYLSQTLPILLVGNLVEGANLHNNLLLLVLIPFGYLAVVALGYVLNYAFYRIPPFGFLIGRPQVHLFNKQRK</sequence>
<keyword evidence="7" id="KW-0012">Acyltransferase</keyword>
<dbReference type="GO" id="GO:0009246">
    <property type="term" value="P:enterobacterial common antigen biosynthetic process"/>
    <property type="evidence" value="ECO:0007669"/>
    <property type="project" value="TreeGrafter"/>
</dbReference>
<accession>A0A288QW69</accession>
<dbReference type="GO" id="GO:0016413">
    <property type="term" value="F:O-acetyltransferase activity"/>
    <property type="evidence" value="ECO:0007669"/>
    <property type="project" value="TreeGrafter"/>
</dbReference>
<evidence type="ECO:0000256" key="3">
    <source>
        <dbReference type="ARBA" id="ARBA00022475"/>
    </source>
</evidence>
<evidence type="ECO:0000256" key="4">
    <source>
        <dbReference type="ARBA" id="ARBA00022692"/>
    </source>
</evidence>
<dbReference type="PANTHER" id="PTHR40074:SF2">
    <property type="entry name" value="O-ACETYLTRANSFERASE WECH"/>
    <property type="match status" value="1"/>
</dbReference>
<keyword evidence="3" id="KW-1003">Cell membrane</keyword>
<evidence type="ECO:0000313" key="8">
    <source>
        <dbReference type="Proteomes" id="UP000254912"/>
    </source>
</evidence>
<comment type="similarity">
    <text evidence="2">Belongs to the acyltransferase 3 family.</text>
</comment>
<proteinExistence type="inferred from homology"/>
<evidence type="ECO:0000256" key="1">
    <source>
        <dbReference type="ARBA" id="ARBA00004651"/>
    </source>
</evidence>
<reference evidence="7 8" key="1">
    <citation type="submission" date="2018-07" db="EMBL/GenBank/DDBJ databases">
        <title>Genomic Encyclopedia of Type Strains, Phase III (KMG-III): the genomes of soil and plant-associated and newly described type strains.</title>
        <authorList>
            <person name="Whitman W."/>
        </authorList>
    </citation>
    <scope>NUCLEOTIDE SEQUENCE [LARGE SCALE GENOMIC DNA]</scope>
    <source>
        <strain evidence="7 8">CECT 7031</strain>
    </source>
</reference>
<comment type="subcellular location">
    <subcellularLocation>
        <location evidence="1">Cell membrane</location>
        <topology evidence="1">Multi-pass membrane protein</topology>
    </subcellularLocation>
</comment>
<organism evidence="7 8">
    <name type="scientific">Weissella soli</name>
    <dbReference type="NCBI Taxonomy" id="155866"/>
    <lineage>
        <taxon>Bacteria</taxon>
        <taxon>Bacillati</taxon>
        <taxon>Bacillota</taxon>
        <taxon>Bacilli</taxon>
        <taxon>Lactobacillales</taxon>
        <taxon>Lactobacillaceae</taxon>
        <taxon>Weissella</taxon>
    </lineage>
</organism>
<dbReference type="Pfam" id="PF01757">
    <property type="entry name" value="Acyl_transf_3"/>
    <property type="match status" value="1"/>
</dbReference>
<keyword evidence="7" id="KW-0808">Transferase</keyword>
<evidence type="ECO:0000256" key="5">
    <source>
        <dbReference type="ARBA" id="ARBA00022989"/>
    </source>
</evidence>
<dbReference type="EMBL" id="QRAS01000001">
    <property type="protein sequence ID" value="RDL11942.1"/>
    <property type="molecule type" value="Genomic_DNA"/>
</dbReference>
<gene>
    <name evidence="7" type="ORF">DFP99_0366</name>
</gene>
<keyword evidence="6" id="KW-0472">Membrane</keyword>
<keyword evidence="8" id="KW-1185">Reference proteome</keyword>
<dbReference type="RefSeq" id="WP_070230006.1">
    <property type="nucleotide sequence ID" value="NZ_BJYO01000002.1"/>
</dbReference>
<evidence type="ECO:0000256" key="6">
    <source>
        <dbReference type="ARBA" id="ARBA00023136"/>
    </source>
</evidence>
<dbReference type="AlphaFoldDB" id="A0A288QW69"/>
<dbReference type="GO" id="GO:0005886">
    <property type="term" value="C:plasma membrane"/>
    <property type="evidence" value="ECO:0007669"/>
    <property type="project" value="UniProtKB-SubCell"/>
</dbReference>
<comment type="caution">
    <text evidence="7">The sequence shown here is derived from an EMBL/GenBank/DDBJ whole genome shotgun (WGS) entry which is preliminary data.</text>
</comment>
<dbReference type="Proteomes" id="UP000254912">
    <property type="component" value="Unassembled WGS sequence"/>
</dbReference>
<dbReference type="PANTHER" id="PTHR40074">
    <property type="entry name" value="O-ACETYLTRANSFERASE WECH"/>
    <property type="match status" value="1"/>
</dbReference>
<name>A0A288QW69_9LACO</name>
<dbReference type="InterPro" id="IPR002656">
    <property type="entry name" value="Acyl_transf_3_dom"/>
</dbReference>
<evidence type="ECO:0000313" key="7">
    <source>
        <dbReference type="EMBL" id="RDL11942.1"/>
    </source>
</evidence>
<dbReference type="KEGG" id="wso:WSWS_00737"/>
<dbReference type="GeneID" id="94545939"/>
<keyword evidence="5" id="KW-1133">Transmembrane helix</keyword>
<protein>
    <submittedName>
        <fullName evidence="7">Acyltransferase-like protein</fullName>
    </submittedName>
</protein>
<evidence type="ECO:0000256" key="2">
    <source>
        <dbReference type="ARBA" id="ARBA00007400"/>
    </source>
</evidence>